<sequence>MSASDRSTPLSRAQNDLLQTLSARWTMHILLALHAFEDSRRFGEIQGDVPGISNRMLSSRLADLESSGLVSRHVAATRPVTITYRLTDLGQQVAVTLNRLRDVAASSAKSQ</sequence>
<evidence type="ECO:0000256" key="1">
    <source>
        <dbReference type="ARBA" id="ARBA00023015"/>
    </source>
</evidence>
<evidence type="ECO:0000259" key="4">
    <source>
        <dbReference type="PROSITE" id="PS51118"/>
    </source>
</evidence>
<evidence type="ECO:0000256" key="2">
    <source>
        <dbReference type="ARBA" id="ARBA00023125"/>
    </source>
</evidence>
<evidence type="ECO:0000256" key="3">
    <source>
        <dbReference type="ARBA" id="ARBA00023163"/>
    </source>
</evidence>
<dbReference type="Proteomes" id="UP001500973">
    <property type="component" value="Unassembled WGS sequence"/>
</dbReference>
<dbReference type="EMBL" id="BAAAIZ010000114">
    <property type="protein sequence ID" value="GAA1434025.1"/>
    <property type="molecule type" value="Genomic_DNA"/>
</dbReference>
<protein>
    <submittedName>
        <fullName evidence="5">Helix-turn-helix domain-containing protein</fullName>
    </submittedName>
</protein>
<proteinExistence type="predicted"/>
<evidence type="ECO:0000313" key="5">
    <source>
        <dbReference type="EMBL" id="GAA1434025.1"/>
    </source>
</evidence>
<dbReference type="RefSeq" id="WP_344016188.1">
    <property type="nucleotide sequence ID" value="NZ_BAAAIZ010000114.1"/>
</dbReference>
<gene>
    <name evidence="5" type="ORF">GCM10009601_57760</name>
</gene>
<dbReference type="PANTHER" id="PTHR33204">
    <property type="entry name" value="TRANSCRIPTIONAL REGULATOR, MARR FAMILY"/>
    <property type="match status" value="1"/>
</dbReference>
<dbReference type="InterPro" id="IPR036390">
    <property type="entry name" value="WH_DNA-bd_sf"/>
</dbReference>
<keyword evidence="3" id="KW-0804">Transcription</keyword>
<keyword evidence="6" id="KW-1185">Reference proteome</keyword>
<reference evidence="6" key="1">
    <citation type="journal article" date="2019" name="Int. J. Syst. Evol. Microbiol.">
        <title>The Global Catalogue of Microorganisms (GCM) 10K type strain sequencing project: providing services to taxonomists for standard genome sequencing and annotation.</title>
        <authorList>
            <consortium name="The Broad Institute Genomics Platform"/>
            <consortium name="The Broad Institute Genome Sequencing Center for Infectious Disease"/>
            <person name="Wu L."/>
            <person name="Ma J."/>
        </authorList>
    </citation>
    <scope>NUCLEOTIDE SEQUENCE [LARGE SCALE GENOMIC DNA]</scope>
    <source>
        <strain evidence="6">JCM 11756</strain>
    </source>
</reference>
<organism evidence="5 6">
    <name type="scientific">Streptomyces thermospinosisporus</name>
    <dbReference type="NCBI Taxonomy" id="161482"/>
    <lineage>
        <taxon>Bacteria</taxon>
        <taxon>Bacillati</taxon>
        <taxon>Actinomycetota</taxon>
        <taxon>Actinomycetes</taxon>
        <taxon>Kitasatosporales</taxon>
        <taxon>Streptomycetaceae</taxon>
        <taxon>Streptomyces</taxon>
    </lineage>
</organism>
<comment type="caution">
    <text evidence="5">The sequence shown here is derived from an EMBL/GenBank/DDBJ whole genome shotgun (WGS) entry which is preliminary data.</text>
</comment>
<dbReference type="SUPFAM" id="SSF46785">
    <property type="entry name" value="Winged helix' DNA-binding domain"/>
    <property type="match status" value="1"/>
</dbReference>
<keyword evidence="1" id="KW-0805">Transcription regulation</keyword>
<dbReference type="InterPro" id="IPR002577">
    <property type="entry name" value="HTH_HxlR"/>
</dbReference>
<dbReference type="Gene3D" id="1.10.10.10">
    <property type="entry name" value="Winged helix-like DNA-binding domain superfamily/Winged helix DNA-binding domain"/>
    <property type="match status" value="1"/>
</dbReference>
<feature type="domain" description="HTH hxlR-type" evidence="4">
    <location>
        <begin position="8"/>
        <end position="111"/>
    </location>
</feature>
<accession>A0ABP4JX35</accession>
<dbReference type="Pfam" id="PF01638">
    <property type="entry name" value="HxlR"/>
    <property type="match status" value="1"/>
</dbReference>
<evidence type="ECO:0000313" key="6">
    <source>
        <dbReference type="Proteomes" id="UP001500973"/>
    </source>
</evidence>
<dbReference type="PROSITE" id="PS51118">
    <property type="entry name" value="HTH_HXLR"/>
    <property type="match status" value="1"/>
</dbReference>
<name>A0ABP4JX35_9ACTN</name>
<keyword evidence="2" id="KW-0238">DNA-binding</keyword>
<dbReference type="InterPro" id="IPR036388">
    <property type="entry name" value="WH-like_DNA-bd_sf"/>
</dbReference>